<dbReference type="AlphaFoldDB" id="A0A9P9Y1X4"/>
<dbReference type="Proteomes" id="UP001055219">
    <property type="component" value="Unassembled WGS sequence"/>
</dbReference>
<dbReference type="GeneID" id="75831551"/>
<evidence type="ECO:0008006" key="3">
    <source>
        <dbReference type="Google" id="ProtNLM"/>
    </source>
</evidence>
<evidence type="ECO:0000313" key="1">
    <source>
        <dbReference type="EMBL" id="KAI6781855.1"/>
    </source>
</evidence>
<gene>
    <name evidence="1" type="ORF">J7T54_005065</name>
</gene>
<keyword evidence="2" id="KW-1185">Reference proteome</keyword>
<reference evidence="1" key="1">
    <citation type="journal article" date="2021" name="J Fungi (Basel)">
        <title>Genomic and Metabolomic Analyses of the Marine Fungus Emericellopsis cladophorae: Insights into Saltwater Adaptability Mechanisms and Its Biosynthetic Potential.</title>
        <authorList>
            <person name="Goncalves M.F.M."/>
            <person name="Hilario S."/>
            <person name="Van de Peer Y."/>
            <person name="Esteves A.C."/>
            <person name="Alves A."/>
        </authorList>
    </citation>
    <scope>NUCLEOTIDE SEQUENCE</scope>
    <source>
        <strain evidence="1">MUM 19.33</strain>
    </source>
</reference>
<proteinExistence type="predicted"/>
<reference evidence="1" key="2">
    <citation type="submission" date="2022-07" db="EMBL/GenBank/DDBJ databases">
        <authorList>
            <person name="Goncalves M.F.M."/>
            <person name="Hilario S."/>
            <person name="Van De Peer Y."/>
            <person name="Esteves A.C."/>
            <person name="Alves A."/>
        </authorList>
    </citation>
    <scope>NUCLEOTIDE SEQUENCE</scope>
    <source>
        <strain evidence="1">MUM 19.33</strain>
    </source>
</reference>
<dbReference type="EMBL" id="JAGIXG020000017">
    <property type="protein sequence ID" value="KAI6781855.1"/>
    <property type="molecule type" value="Genomic_DNA"/>
</dbReference>
<protein>
    <recommendedName>
        <fullName evidence="3">Peptidase A1 domain-containing protein</fullName>
    </recommendedName>
</protein>
<comment type="caution">
    <text evidence="1">The sequence shown here is derived from an EMBL/GenBank/DDBJ whole genome shotgun (WGS) entry which is preliminary data.</text>
</comment>
<accession>A0A9P9Y1X4</accession>
<sequence>MFRPAHPGTVLENDTKFLITICILYKTTFVDMDKKGSVESWYIIAINHLSKEVKLGIGGWLGPGELPPVENTDDWAVAPTEFIDDSWRSSSTYTTNTTKVQVVVDSGNDMNLMPPGIAESVDVVIDRLSAKADFGQQNMYKYKT</sequence>
<organism evidence="1 2">
    <name type="scientific">Emericellopsis cladophorae</name>
    <dbReference type="NCBI Taxonomy" id="2686198"/>
    <lineage>
        <taxon>Eukaryota</taxon>
        <taxon>Fungi</taxon>
        <taxon>Dikarya</taxon>
        <taxon>Ascomycota</taxon>
        <taxon>Pezizomycotina</taxon>
        <taxon>Sordariomycetes</taxon>
        <taxon>Hypocreomycetidae</taxon>
        <taxon>Hypocreales</taxon>
        <taxon>Bionectriaceae</taxon>
        <taxon>Emericellopsis</taxon>
    </lineage>
</organism>
<dbReference type="RefSeq" id="XP_051362711.1">
    <property type="nucleotide sequence ID" value="XM_051505798.1"/>
</dbReference>
<name>A0A9P9Y1X4_9HYPO</name>
<evidence type="ECO:0000313" key="2">
    <source>
        <dbReference type="Proteomes" id="UP001055219"/>
    </source>
</evidence>
<feature type="non-terminal residue" evidence="1">
    <location>
        <position position="1"/>
    </location>
</feature>
<dbReference type="OrthoDB" id="5149034at2759"/>